<dbReference type="AlphaFoldDB" id="M0M593"/>
<dbReference type="PATRIC" id="fig|1132509.6.peg.732"/>
<dbReference type="Gene3D" id="3.40.50.150">
    <property type="entry name" value="Vaccinia Virus protein VP39"/>
    <property type="match status" value="1"/>
</dbReference>
<reference evidence="3 4" key="1">
    <citation type="journal article" date="2014" name="PLoS Genet.">
        <title>Phylogenetically driven sequencing of extremely halophilic archaea reveals strategies for static and dynamic osmo-response.</title>
        <authorList>
            <person name="Becker E.A."/>
            <person name="Seitzer P.M."/>
            <person name="Tritt A."/>
            <person name="Larsen D."/>
            <person name="Krusor M."/>
            <person name="Yao A.I."/>
            <person name="Wu D."/>
            <person name="Madern D."/>
            <person name="Eisen J.A."/>
            <person name="Darling A.E."/>
            <person name="Facciotti M.T."/>
        </authorList>
    </citation>
    <scope>NUCLEOTIDE SEQUENCE [LARGE SCALE GENOMIC DNA]</scope>
    <source>
        <strain evidence="3 4">100A6</strain>
    </source>
</reference>
<keyword evidence="4" id="KW-1185">Reference proteome</keyword>
<dbReference type="InterPro" id="IPR050447">
    <property type="entry name" value="Erg6_SMT_methyltransf"/>
</dbReference>
<feature type="domain" description="Methyltransferase type 11" evidence="2">
    <location>
        <begin position="43"/>
        <end position="136"/>
    </location>
</feature>
<sequence>MSAREEFDAWAADGRDRGMEERHWHTAKHVLGRMPVESGERILDLGTGSGYAARALADAADARACGLDGSPEMVRNARSYAEDPRVEFLVGDFGALPFADSSFDHAFSMEAFYYAASPHETLKDLRRVLRSGATFSCAVNYYEENTASHEWQDSIEIPMTRWSMDEYRAAFDEAGFHVAAQDTIPDREIEIPPSDEFPTEGFESREAMVERYRTLGTLLTVGVVP</sequence>
<dbReference type="RefSeq" id="WP_007690774.1">
    <property type="nucleotide sequence ID" value="NZ_AJRK01000063.1"/>
</dbReference>
<dbReference type="GO" id="GO:0016126">
    <property type="term" value="P:sterol biosynthetic process"/>
    <property type="evidence" value="ECO:0007669"/>
    <property type="project" value="TreeGrafter"/>
</dbReference>
<keyword evidence="3" id="KW-0489">Methyltransferase</keyword>
<dbReference type="eggNOG" id="arCOG01781">
    <property type="taxonomic scope" value="Archaea"/>
</dbReference>
<accession>M0M593</accession>
<dbReference type="GO" id="GO:0003838">
    <property type="term" value="F:sterol 24-C-methyltransferase activity"/>
    <property type="evidence" value="ECO:0007669"/>
    <property type="project" value="TreeGrafter"/>
</dbReference>
<proteinExistence type="predicted"/>
<dbReference type="EMBL" id="AOMB01000008">
    <property type="protein sequence ID" value="EMA40977.1"/>
    <property type="molecule type" value="Genomic_DNA"/>
</dbReference>
<dbReference type="InterPro" id="IPR013216">
    <property type="entry name" value="Methyltransf_11"/>
</dbReference>
<keyword evidence="1 3" id="KW-0808">Transferase</keyword>
<evidence type="ECO:0000259" key="2">
    <source>
        <dbReference type="Pfam" id="PF08241"/>
    </source>
</evidence>
<evidence type="ECO:0000256" key="1">
    <source>
        <dbReference type="ARBA" id="ARBA00022679"/>
    </source>
</evidence>
<dbReference type="Pfam" id="PF08241">
    <property type="entry name" value="Methyltransf_11"/>
    <property type="match status" value="1"/>
</dbReference>
<name>M0M593_9EURY</name>
<organism evidence="3 4">
    <name type="scientific">Halococcus hamelinensis 100A6</name>
    <dbReference type="NCBI Taxonomy" id="1132509"/>
    <lineage>
        <taxon>Archaea</taxon>
        <taxon>Methanobacteriati</taxon>
        <taxon>Methanobacteriota</taxon>
        <taxon>Stenosarchaea group</taxon>
        <taxon>Halobacteria</taxon>
        <taxon>Halobacteriales</taxon>
        <taxon>Halococcaceae</taxon>
        <taxon>Halococcus</taxon>
    </lineage>
</organism>
<dbReference type="CDD" id="cd02440">
    <property type="entry name" value="AdoMet_MTases"/>
    <property type="match status" value="1"/>
</dbReference>
<dbReference type="InterPro" id="IPR029063">
    <property type="entry name" value="SAM-dependent_MTases_sf"/>
</dbReference>
<comment type="caution">
    <text evidence="3">The sequence shown here is derived from an EMBL/GenBank/DDBJ whole genome shotgun (WGS) entry which is preliminary data.</text>
</comment>
<dbReference type="SUPFAM" id="SSF53335">
    <property type="entry name" value="S-adenosyl-L-methionine-dependent methyltransferases"/>
    <property type="match status" value="1"/>
</dbReference>
<gene>
    <name evidence="3" type="ORF">C447_03099</name>
</gene>
<protein>
    <submittedName>
        <fullName evidence="3">S-adenosylmethionine-dependent methyltransferase 3</fullName>
    </submittedName>
</protein>
<dbReference type="Proteomes" id="UP000011566">
    <property type="component" value="Unassembled WGS sequence"/>
</dbReference>
<evidence type="ECO:0000313" key="3">
    <source>
        <dbReference type="EMBL" id="EMA40977.1"/>
    </source>
</evidence>
<dbReference type="OrthoDB" id="4832at2157"/>
<dbReference type="PANTHER" id="PTHR44068">
    <property type="entry name" value="ZGC:194242"/>
    <property type="match status" value="1"/>
</dbReference>
<dbReference type="GO" id="GO:0032259">
    <property type="term" value="P:methylation"/>
    <property type="evidence" value="ECO:0007669"/>
    <property type="project" value="UniProtKB-KW"/>
</dbReference>
<evidence type="ECO:0000313" key="4">
    <source>
        <dbReference type="Proteomes" id="UP000011566"/>
    </source>
</evidence>
<dbReference type="PANTHER" id="PTHR44068:SF1">
    <property type="entry name" value="HYPOTHETICAL LOC100005854"/>
    <property type="match status" value="1"/>
</dbReference>